<gene>
    <name evidence="3" type="primary">ureB</name>
    <name evidence="4" type="ORF">BOO69_09930</name>
</gene>
<dbReference type="EMBL" id="CP018076">
    <property type="protein sequence ID" value="APE43697.1"/>
    <property type="molecule type" value="Genomic_DNA"/>
</dbReference>
<dbReference type="KEGG" id="suam:BOO69_09930"/>
<dbReference type="UniPathway" id="UPA00258">
    <property type="reaction ID" value="UER00370"/>
</dbReference>
<dbReference type="EC" id="3.5.1.5" evidence="3"/>
<comment type="subunit">
    <text evidence="3">Heterotrimer of UreA (gamma), UreB (beta) and UreC (alpha) subunits. Three heterotrimers associate to form the active enzyme.</text>
</comment>
<dbReference type="SUPFAM" id="SSF51278">
    <property type="entry name" value="Urease, beta-subunit"/>
    <property type="match status" value="1"/>
</dbReference>
<accession>A0A1J0WHA6</accession>
<sequence>MIPGEILPAAGDIVLNADREAITLMVANTGDRPVQVGSHYHFAETNPALDFDRVAALGRRLDIAAGTAIRFEPGQRREVALVPYGGDRVVYGFNGKVMGAL</sequence>
<keyword evidence="3" id="KW-0963">Cytoplasm</keyword>
<dbReference type="NCBIfam" id="TIGR00192">
    <property type="entry name" value="urease_beta"/>
    <property type="match status" value="1"/>
</dbReference>
<dbReference type="InterPro" id="IPR050069">
    <property type="entry name" value="Urease_subunit"/>
</dbReference>
<dbReference type="NCBIfam" id="NF009682">
    <property type="entry name" value="PRK13203.1"/>
    <property type="match status" value="1"/>
</dbReference>
<dbReference type="STRING" id="1917485.BOO69_09930"/>
<dbReference type="Pfam" id="PF00699">
    <property type="entry name" value="Urease_beta"/>
    <property type="match status" value="1"/>
</dbReference>
<protein>
    <recommendedName>
        <fullName evidence="3">Urease subunit beta</fullName>
        <ecNumber evidence="3">3.5.1.5</ecNumber>
    </recommendedName>
    <alternativeName>
        <fullName evidence="3">Urea amidohydrolase subunit beta</fullName>
    </alternativeName>
</protein>
<dbReference type="GO" id="GO:0035550">
    <property type="term" value="C:urease complex"/>
    <property type="evidence" value="ECO:0007669"/>
    <property type="project" value="InterPro"/>
</dbReference>
<evidence type="ECO:0000256" key="1">
    <source>
        <dbReference type="ARBA" id="ARBA00022801"/>
    </source>
</evidence>
<organism evidence="4 5">
    <name type="scientific">Sulfitobacter alexandrii</name>
    <dbReference type="NCBI Taxonomy" id="1917485"/>
    <lineage>
        <taxon>Bacteria</taxon>
        <taxon>Pseudomonadati</taxon>
        <taxon>Pseudomonadota</taxon>
        <taxon>Alphaproteobacteria</taxon>
        <taxon>Rhodobacterales</taxon>
        <taxon>Roseobacteraceae</taxon>
        <taxon>Sulfitobacter</taxon>
    </lineage>
</organism>
<comment type="pathway">
    <text evidence="3">Nitrogen metabolism; urea degradation; CO(2) and NH(3) from urea (urease route): step 1/1.</text>
</comment>
<dbReference type="CDD" id="cd00407">
    <property type="entry name" value="Urease_beta"/>
    <property type="match status" value="1"/>
</dbReference>
<dbReference type="PANTHER" id="PTHR33569">
    <property type="entry name" value="UREASE"/>
    <property type="match status" value="1"/>
</dbReference>
<evidence type="ECO:0000313" key="5">
    <source>
        <dbReference type="Proteomes" id="UP000181897"/>
    </source>
</evidence>
<dbReference type="GO" id="GO:0009039">
    <property type="term" value="F:urease activity"/>
    <property type="evidence" value="ECO:0007669"/>
    <property type="project" value="UniProtKB-UniRule"/>
</dbReference>
<evidence type="ECO:0000256" key="3">
    <source>
        <dbReference type="HAMAP-Rule" id="MF_01954"/>
    </source>
</evidence>
<keyword evidence="1 3" id="KW-0378">Hydrolase</keyword>
<dbReference type="InterPro" id="IPR036461">
    <property type="entry name" value="Urease_betasu_sf"/>
</dbReference>
<name>A0A1J0WHA6_9RHOB</name>
<comment type="subcellular location">
    <subcellularLocation>
        <location evidence="3">Cytoplasm</location>
    </subcellularLocation>
</comment>
<evidence type="ECO:0000256" key="2">
    <source>
        <dbReference type="ARBA" id="ARBA00047778"/>
    </source>
</evidence>
<dbReference type="RefSeq" id="WP_071972032.1">
    <property type="nucleotide sequence ID" value="NZ_CP018076.1"/>
</dbReference>
<evidence type="ECO:0000313" key="4">
    <source>
        <dbReference type="EMBL" id="APE43697.1"/>
    </source>
</evidence>
<dbReference type="InterPro" id="IPR002019">
    <property type="entry name" value="Urease_beta-like"/>
</dbReference>
<reference evidence="4 5" key="1">
    <citation type="submission" date="2016-11" db="EMBL/GenBank/DDBJ databases">
        <title>Complete genome sequence of Sulfitobacter sp. AM1-D1, a toxic bacteria associated with marine dinoflagellate Alexandrium minutum in East China Sea.</title>
        <authorList>
            <person name="Yang Q."/>
            <person name="Zhang X."/>
            <person name="Tian X."/>
        </authorList>
    </citation>
    <scope>NUCLEOTIDE SEQUENCE [LARGE SCALE GENOMIC DNA]</scope>
    <source>
        <strain evidence="4 5">AM1-D1</strain>
    </source>
</reference>
<keyword evidence="5" id="KW-1185">Reference proteome</keyword>
<proteinExistence type="inferred from homology"/>
<dbReference type="AlphaFoldDB" id="A0A1J0WHA6"/>
<dbReference type="HAMAP" id="MF_01954">
    <property type="entry name" value="Urease_beta"/>
    <property type="match status" value="1"/>
</dbReference>
<dbReference type="Gene3D" id="2.10.150.10">
    <property type="entry name" value="Urease, beta subunit"/>
    <property type="match status" value="1"/>
</dbReference>
<dbReference type="PANTHER" id="PTHR33569:SF1">
    <property type="entry name" value="UREASE"/>
    <property type="match status" value="1"/>
</dbReference>
<dbReference type="Proteomes" id="UP000181897">
    <property type="component" value="Chromosome"/>
</dbReference>
<comment type="catalytic activity">
    <reaction evidence="2 3">
        <text>urea + 2 H2O + H(+) = hydrogencarbonate + 2 NH4(+)</text>
        <dbReference type="Rhea" id="RHEA:20557"/>
        <dbReference type="ChEBI" id="CHEBI:15377"/>
        <dbReference type="ChEBI" id="CHEBI:15378"/>
        <dbReference type="ChEBI" id="CHEBI:16199"/>
        <dbReference type="ChEBI" id="CHEBI:17544"/>
        <dbReference type="ChEBI" id="CHEBI:28938"/>
        <dbReference type="EC" id="3.5.1.5"/>
    </reaction>
</comment>
<comment type="similarity">
    <text evidence="3">Belongs to the urease beta subunit family.</text>
</comment>
<dbReference type="OrthoDB" id="9797217at2"/>
<dbReference type="FunFam" id="2.10.150.10:FF:000001">
    <property type="entry name" value="Urease subunit beta"/>
    <property type="match status" value="1"/>
</dbReference>
<dbReference type="GO" id="GO:0043419">
    <property type="term" value="P:urea catabolic process"/>
    <property type="evidence" value="ECO:0007669"/>
    <property type="project" value="UniProtKB-UniRule"/>
</dbReference>